<evidence type="ECO:0000313" key="1">
    <source>
        <dbReference type="EMBL" id="PZV35111.1"/>
    </source>
</evidence>
<dbReference type="EMBL" id="MZXV01000062">
    <property type="protein sequence ID" value="PZV35111.1"/>
    <property type="molecule type" value="Genomic_DNA"/>
</dbReference>
<proteinExistence type="predicted"/>
<name>A0A2W7BYH5_9HYPH</name>
<accession>A0A2W7BYH5</accession>
<keyword evidence="2" id="KW-1185">Reference proteome</keyword>
<comment type="caution">
    <text evidence="1">The sequence shown here is derived from an EMBL/GenBank/DDBJ whole genome shotgun (WGS) entry which is preliminary data.</text>
</comment>
<gene>
    <name evidence="1" type="ORF">B5V02_29045</name>
</gene>
<reference evidence="2" key="1">
    <citation type="submission" date="2017-03" db="EMBL/GenBank/DDBJ databases">
        <authorList>
            <person name="Safronova V.I."/>
            <person name="Sazanova A.L."/>
            <person name="Chirak E.R."/>
        </authorList>
    </citation>
    <scope>NUCLEOTIDE SEQUENCE [LARGE SCALE GENOMIC DNA]</scope>
    <source>
        <strain evidence="2">Ach-343</strain>
    </source>
</reference>
<organism evidence="1 2">
    <name type="scientific">Mesorhizobium kowhaii</name>
    <dbReference type="NCBI Taxonomy" id="1300272"/>
    <lineage>
        <taxon>Bacteria</taxon>
        <taxon>Pseudomonadati</taxon>
        <taxon>Pseudomonadota</taxon>
        <taxon>Alphaproteobacteria</taxon>
        <taxon>Hyphomicrobiales</taxon>
        <taxon>Phyllobacteriaceae</taxon>
        <taxon>Mesorhizobium</taxon>
    </lineage>
</organism>
<evidence type="ECO:0008006" key="3">
    <source>
        <dbReference type="Google" id="ProtNLM"/>
    </source>
</evidence>
<evidence type="ECO:0000313" key="2">
    <source>
        <dbReference type="Proteomes" id="UP000248616"/>
    </source>
</evidence>
<dbReference type="RefSeq" id="WP_111547484.1">
    <property type="nucleotide sequence ID" value="NZ_MZXV01000062.1"/>
</dbReference>
<dbReference type="AlphaFoldDB" id="A0A2W7BYH5"/>
<sequence>MIAPAGSVDRIASALLANGLILRGGFNFTLGDVPPPGQSGAPAKSVLLVGQAGAAPWPHFLRWQEKQSRIIANPLDTWSRDVIGAVAETFGARAVSPSDKPYLPFQQWAMLAEGLKPSPLGILMHPRYGLWHAYRGALLFEQQLPIEAAEAPIHLCDSCVEKPCLKSCPVDAYSAQGFAYQSCLAHVRGANGGPCRTGGCLDRNACPYGTAYRYPAEVQAFHMAAFADL</sequence>
<dbReference type="OrthoDB" id="8279740at2"/>
<protein>
    <recommendedName>
        <fullName evidence="3">4Fe-4S ferredoxin-type domain-containing protein</fullName>
    </recommendedName>
</protein>
<dbReference type="Proteomes" id="UP000248616">
    <property type="component" value="Unassembled WGS sequence"/>
</dbReference>